<dbReference type="Pfam" id="PF00288">
    <property type="entry name" value="GHMP_kinases_N"/>
    <property type="match status" value="1"/>
</dbReference>
<keyword evidence="4" id="KW-1185">Reference proteome</keyword>
<keyword evidence="1" id="KW-0067">ATP-binding</keyword>
<dbReference type="InterPro" id="IPR012043">
    <property type="entry name" value="PoK"/>
</dbReference>
<accession>A0ABM7YE80</accession>
<dbReference type="Proteomes" id="UP000831817">
    <property type="component" value="Chromosome"/>
</dbReference>
<keyword evidence="1 3" id="KW-0418">Kinase</keyword>
<comment type="catalytic activity">
    <reaction evidence="1">
        <text>(R)-pantoate + ATP = (R)-4-phosphopantoate + ADP + H(+)</text>
        <dbReference type="Rhea" id="RHEA:28246"/>
        <dbReference type="ChEBI" id="CHEBI:15378"/>
        <dbReference type="ChEBI" id="CHEBI:15980"/>
        <dbReference type="ChEBI" id="CHEBI:30616"/>
        <dbReference type="ChEBI" id="CHEBI:61294"/>
        <dbReference type="ChEBI" id="CHEBI:456216"/>
        <dbReference type="EC" id="2.7.1.169"/>
    </reaction>
</comment>
<reference evidence="3 4" key="1">
    <citation type="submission" date="2022-04" db="EMBL/GenBank/DDBJ databases">
        <title>Complete genome of Methanothermobacter tenebrarum strain RMAS.</title>
        <authorList>
            <person name="Nakamura K."/>
            <person name="Oshima K."/>
            <person name="Hattori M."/>
            <person name="Kamagata Y."/>
            <person name="Takamizawa K."/>
        </authorList>
    </citation>
    <scope>NUCLEOTIDE SEQUENCE [LARGE SCALE GENOMIC DNA]</scope>
    <source>
        <strain evidence="3 4">RMAS</strain>
    </source>
</reference>
<dbReference type="GeneID" id="71965523"/>
<dbReference type="SUPFAM" id="SSF54211">
    <property type="entry name" value="Ribosomal protein S5 domain 2-like"/>
    <property type="match status" value="1"/>
</dbReference>
<protein>
    <recommendedName>
        <fullName evidence="1">Pantoate kinase</fullName>
        <shortName evidence="1">PoK</shortName>
        <ecNumber evidence="1">2.7.1.169</ecNumber>
    </recommendedName>
</protein>
<dbReference type="Gene3D" id="3.30.230.10">
    <property type="match status" value="1"/>
</dbReference>
<evidence type="ECO:0000313" key="4">
    <source>
        <dbReference type="Proteomes" id="UP000831817"/>
    </source>
</evidence>
<evidence type="ECO:0000313" key="3">
    <source>
        <dbReference type="EMBL" id="BDH79624.1"/>
    </source>
</evidence>
<dbReference type="EMBL" id="AP025698">
    <property type="protein sequence ID" value="BDH79624.1"/>
    <property type="molecule type" value="Genomic_DNA"/>
</dbReference>
<dbReference type="PIRSF" id="PIRSF016896">
    <property type="entry name" value="GHMP_arc_MJ0969"/>
    <property type="match status" value="1"/>
</dbReference>
<dbReference type="PANTHER" id="PTHR42282:SF1">
    <property type="entry name" value="PANTOATE KINASE"/>
    <property type="match status" value="1"/>
</dbReference>
<comment type="pathway">
    <text evidence="1">Cofactor biosynthesis; coenzyme A biosynthesis.</text>
</comment>
<evidence type="ECO:0000256" key="1">
    <source>
        <dbReference type="HAMAP-Rule" id="MF_02223"/>
    </source>
</evidence>
<dbReference type="GO" id="GO:0016301">
    <property type="term" value="F:kinase activity"/>
    <property type="evidence" value="ECO:0007669"/>
    <property type="project" value="UniProtKB-KW"/>
</dbReference>
<evidence type="ECO:0000259" key="2">
    <source>
        <dbReference type="Pfam" id="PF00288"/>
    </source>
</evidence>
<dbReference type="RefSeq" id="WP_248563969.1">
    <property type="nucleotide sequence ID" value="NZ_AP025698.1"/>
</dbReference>
<keyword evidence="1" id="KW-0547">Nucleotide-binding</keyword>
<feature type="domain" description="GHMP kinase N-terminal" evidence="2">
    <location>
        <begin position="63"/>
        <end position="146"/>
    </location>
</feature>
<dbReference type="EC" id="2.7.1.169" evidence="1"/>
<dbReference type="PANTHER" id="PTHR42282">
    <property type="entry name" value="PANTOATE KINASE-RELATED"/>
    <property type="match status" value="1"/>
</dbReference>
<dbReference type="InterPro" id="IPR014721">
    <property type="entry name" value="Ribsml_uS5_D2-typ_fold_subgr"/>
</dbReference>
<gene>
    <name evidence="3" type="ORF">MTTB_10030</name>
</gene>
<organism evidence="3 4">
    <name type="scientific">Methanothermobacter tenebrarum</name>
    <dbReference type="NCBI Taxonomy" id="680118"/>
    <lineage>
        <taxon>Archaea</taxon>
        <taxon>Methanobacteriati</taxon>
        <taxon>Methanobacteriota</taxon>
        <taxon>Methanomada group</taxon>
        <taxon>Methanobacteria</taxon>
        <taxon>Methanobacteriales</taxon>
        <taxon>Methanobacteriaceae</taxon>
        <taxon>Methanothermobacter</taxon>
    </lineage>
</organism>
<name>A0ABM7YE80_9EURY</name>
<comment type="function">
    <text evidence="1">Phosphorylates (R)-pantoate to form (R)-4-phosphopantoate in the CoA biosynthesis pathway.</text>
</comment>
<keyword evidence="1" id="KW-0808">Transferase</keyword>
<keyword evidence="1" id="KW-0173">Coenzyme A biosynthesis</keyword>
<proteinExistence type="inferred from homology"/>
<dbReference type="InterPro" id="IPR006204">
    <property type="entry name" value="GHMP_kinase_N_dom"/>
</dbReference>
<sequence>MKTMIFVPSHITGFFQIVEHKNPLYTGSRGAGVAIDKGVITTVRSSRADKIQVKVDGNYDPSNITFKIIELLREKSETIEGLRIHYSLDVPMGCGFGASAACALGTALGIARILELPITFNEAASIAHQAEVELKTGLGDVIGESVGGIVLRLKEGAPGYGLTDKIIHEPLYVICKAFGELDTTTILKDPKKKRMINLIGSGMLPRLIADPRPENFMRLSHEFAEKTKLLTSNVKESLEIVKDEVIGASMAMLGDTIFALSEYPDTSLPDPIIAKIDSKGVKFLK</sequence>
<comment type="similarity">
    <text evidence="1">Belongs to the GHMP kinase family. PoK subfamily.</text>
</comment>
<dbReference type="HAMAP" id="MF_02223">
    <property type="entry name" value="Pantoate_kinase"/>
    <property type="match status" value="1"/>
</dbReference>
<dbReference type="InterPro" id="IPR020568">
    <property type="entry name" value="Ribosomal_Su5_D2-typ_SF"/>
</dbReference>